<keyword evidence="2" id="KW-1185">Reference proteome</keyword>
<dbReference type="Gene3D" id="3.30.365.10">
    <property type="entry name" value="Aldehyde oxidase/xanthine dehydrogenase, molybdopterin binding domain"/>
    <property type="match status" value="1"/>
</dbReference>
<dbReference type="SUPFAM" id="SSF56003">
    <property type="entry name" value="Molybdenum cofactor-binding domain"/>
    <property type="match status" value="1"/>
</dbReference>
<reference evidence="2" key="1">
    <citation type="journal article" date="2019" name="Int. J. Syst. Evol. Microbiol.">
        <title>The Global Catalogue of Microorganisms (GCM) 10K type strain sequencing project: providing services to taxonomists for standard genome sequencing and annotation.</title>
        <authorList>
            <consortium name="The Broad Institute Genomics Platform"/>
            <consortium name="The Broad Institute Genome Sequencing Center for Infectious Disease"/>
            <person name="Wu L."/>
            <person name="Ma J."/>
        </authorList>
    </citation>
    <scope>NUCLEOTIDE SEQUENCE [LARGE SCALE GENOMIC DNA]</scope>
    <source>
        <strain evidence="2">JCM 17925</strain>
    </source>
</reference>
<comment type="caution">
    <text evidence="1">The sequence shown here is derived from an EMBL/GenBank/DDBJ whole genome shotgun (WGS) entry which is preliminary data.</text>
</comment>
<gene>
    <name evidence="1" type="ORF">GCM10023187_35150</name>
</gene>
<dbReference type="EMBL" id="BAABHB010000007">
    <property type="protein sequence ID" value="GAA4410490.1"/>
    <property type="molecule type" value="Genomic_DNA"/>
</dbReference>
<organism evidence="1 2">
    <name type="scientific">Nibrella viscosa</name>
    <dbReference type="NCBI Taxonomy" id="1084524"/>
    <lineage>
        <taxon>Bacteria</taxon>
        <taxon>Pseudomonadati</taxon>
        <taxon>Bacteroidota</taxon>
        <taxon>Cytophagia</taxon>
        <taxon>Cytophagales</taxon>
        <taxon>Spirosomataceae</taxon>
        <taxon>Nibrella</taxon>
    </lineage>
</organism>
<accession>A0ABP8KML8</accession>
<dbReference type="InterPro" id="IPR052516">
    <property type="entry name" value="N-heterocyclic_Hydroxylase"/>
</dbReference>
<proteinExistence type="predicted"/>
<protein>
    <recommendedName>
        <fullName evidence="3">Isoquinoline 1-oxidoreductase, beta subunit</fullName>
    </recommendedName>
</protein>
<dbReference type="PANTHER" id="PTHR47495:SF2">
    <property type="entry name" value="ALDEHYDE DEHYDROGENASE"/>
    <property type="match status" value="1"/>
</dbReference>
<evidence type="ECO:0008006" key="3">
    <source>
        <dbReference type="Google" id="ProtNLM"/>
    </source>
</evidence>
<dbReference type="InterPro" id="IPR037165">
    <property type="entry name" value="AldOxase/xan_DH_Mopterin-bd_sf"/>
</dbReference>
<name>A0ABP8KML8_9BACT</name>
<dbReference type="Proteomes" id="UP001500936">
    <property type="component" value="Unassembled WGS sequence"/>
</dbReference>
<evidence type="ECO:0000313" key="2">
    <source>
        <dbReference type="Proteomes" id="UP001500936"/>
    </source>
</evidence>
<sequence>MVDGIGNTFYGALTHKNGAAEQSNFHNYRLIRNNEAPQTIEVYFVENDIDPTGLGEPPFPPVFGAVANALYKSTGKRFYTQPFANQLVKS</sequence>
<dbReference type="PANTHER" id="PTHR47495">
    <property type="entry name" value="ALDEHYDE DEHYDROGENASE"/>
    <property type="match status" value="1"/>
</dbReference>
<evidence type="ECO:0000313" key="1">
    <source>
        <dbReference type="EMBL" id="GAA4410490.1"/>
    </source>
</evidence>